<dbReference type="GO" id="GO:0046872">
    <property type="term" value="F:metal ion binding"/>
    <property type="evidence" value="ECO:0007669"/>
    <property type="project" value="UniProtKB-KW"/>
</dbReference>
<protein>
    <submittedName>
        <fullName evidence="5">L-2-haloalkanoic acid dehalogenase</fullName>
    </submittedName>
</protein>
<dbReference type="GO" id="GO:0044281">
    <property type="term" value="P:small molecule metabolic process"/>
    <property type="evidence" value="ECO:0007669"/>
    <property type="project" value="UniProtKB-ARBA"/>
</dbReference>
<dbReference type="PANTHER" id="PTHR46470">
    <property type="entry name" value="N-ACYLNEURAMINATE-9-PHOSPHATASE"/>
    <property type="match status" value="1"/>
</dbReference>
<keyword evidence="4" id="KW-0460">Magnesium</keyword>
<reference evidence="5 6" key="1">
    <citation type="submission" date="2015-01" db="EMBL/GenBank/DDBJ databases">
        <title>Genome sequencing of Jeotgalibacillus soli.</title>
        <authorList>
            <person name="Goh K.M."/>
            <person name="Chan K.-G."/>
            <person name="Yaakop A.S."/>
            <person name="Ee R."/>
            <person name="Gan H.M."/>
            <person name="Chan C.S."/>
        </authorList>
    </citation>
    <scope>NUCLEOTIDE SEQUENCE [LARGE SCALE GENOMIC DNA]</scope>
    <source>
        <strain evidence="5 6">P9</strain>
    </source>
</reference>
<dbReference type="SFLD" id="SFLDS00003">
    <property type="entry name" value="Haloacid_Dehalogenase"/>
    <property type="match status" value="1"/>
</dbReference>
<dbReference type="InterPro" id="IPR036412">
    <property type="entry name" value="HAD-like_sf"/>
</dbReference>
<dbReference type="Gene3D" id="3.40.50.1000">
    <property type="entry name" value="HAD superfamily/HAD-like"/>
    <property type="match status" value="1"/>
</dbReference>
<dbReference type="InterPro" id="IPR051400">
    <property type="entry name" value="HAD-like_hydrolase"/>
</dbReference>
<dbReference type="InterPro" id="IPR006439">
    <property type="entry name" value="HAD-SF_hydro_IA"/>
</dbReference>
<dbReference type="EMBL" id="JXRP01000009">
    <property type="protein sequence ID" value="KIL49432.1"/>
    <property type="molecule type" value="Genomic_DNA"/>
</dbReference>
<evidence type="ECO:0000256" key="2">
    <source>
        <dbReference type="ARBA" id="ARBA00022723"/>
    </source>
</evidence>
<dbReference type="NCBIfam" id="TIGR01509">
    <property type="entry name" value="HAD-SF-IA-v3"/>
    <property type="match status" value="1"/>
</dbReference>
<dbReference type="InterPro" id="IPR041492">
    <property type="entry name" value="HAD_2"/>
</dbReference>
<dbReference type="InterPro" id="IPR006549">
    <property type="entry name" value="HAD-SF_hydro_IIIA"/>
</dbReference>
<dbReference type="Gene3D" id="1.10.150.520">
    <property type="match status" value="1"/>
</dbReference>
<evidence type="ECO:0000256" key="4">
    <source>
        <dbReference type="ARBA" id="ARBA00022842"/>
    </source>
</evidence>
<gene>
    <name evidence="5" type="ORF">KP78_09000</name>
</gene>
<dbReference type="SFLD" id="SFLDG01129">
    <property type="entry name" value="C1.5:_HAD__Beta-PGM__Phosphata"/>
    <property type="match status" value="1"/>
</dbReference>
<keyword evidence="6" id="KW-1185">Reference proteome</keyword>
<evidence type="ECO:0000313" key="6">
    <source>
        <dbReference type="Proteomes" id="UP000031938"/>
    </source>
</evidence>
<dbReference type="STRING" id="889306.KP78_09000"/>
<dbReference type="InterPro" id="IPR023214">
    <property type="entry name" value="HAD_sf"/>
</dbReference>
<accession>A0A0C2VKK0</accession>
<dbReference type="PRINTS" id="PR00413">
    <property type="entry name" value="HADHALOGNASE"/>
</dbReference>
<dbReference type="NCBIfam" id="TIGR01549">
    <property type="entry name" value="HAD-SF-IA-v1"/>
    <property type="match status" value="1"/>
</dbReference>
<dbReference type="SUPFAM" id="SSF56784">
    <property type="entry name" value="HAD-like"/>
    <property type="match status" value="1"/>
</dbReference>
<keyword evidence="3" id="KW-0378">Hydrolase</keyword>
<dbReference type="OrthoDB" id="9802350at2"/>
<dbReference type="GO" id="GO:0016791">
    <property type="term" value="F:phosphatase activity"/>
    <property type="evidence" value="ECO:0007669"/>
    <property type="project" value="TreeGrafter"/>
</dbReference>
<dbReference type="Pfam" id="PF13419">
    <property type="entry name" value="HAD_2"/>
    <property type="match status" value="1"/>
</dbReference>
<organism evidence="5 6">
    <name type="scientific">Jeotgalibacillus soli</name>
    <dbReference type="NCBI Taxonomy" id="889306"/>
    <lineage>
        <taxon>Bacteria</taxon>
        <taxon>Bacillati</taxon>
        <taxon>Bacillota</taxon>
        <taxon>Bacilli</taxon>
        <taxon>Bacillales</taxon>
        <taxon>Caryophanaceae</taxon>
        <taxon>Jeotgalibacillus</taxon>
    </lineage>
</organism>
<dbReference type="NCBIfam" id="TIGR01662">
    <property type="entry name" value="HAD-SF-IIIA"/>
    <property type="match status" value="1"/>
</dbReference>
<sequence length="219" mass="25211">MIKSVIFDLDGTLLDRDKSVIFFLERQYERLHPWLKSIPKESYIARFIELEDHGYVWKAKVYTQMVDEFGIQGCTSELLLQDYLDHFQASCIAFPGMVSTLQSLREKGFKLGMITNGLEIMQTRSIRGLGIEPFFEEILISEKEGCAKPNPIIFQRALERLNVKTEEAVYVGDHPVNDIEAAQLVGMKAVWKKHSFSQNVKADAEIDELEELFGILERF</sequence>
<evidence type="ECO:0000256" key="3">
    <source>
        <dbReference type="ARBA" id="ARBA00022801"/>
    </source>
</evidence>
<comment type="caution">
    <text evidence="5">The sequence shown here is derived from an EMBL/GenBank/DDBJ whole genome shotgun (WGS) entry which is preliminary data.</text>
</comment>
<dbReference type="Proteomes" id="UP000031938">
    <property type="component" value="Unassembled WGS sequence"/>
</dbReference>
<comment type="cofactor">
    <cofactor evidence="1">
        <name>Mg(2+)</name>
        <dbReference type="ChEBI" id="CHEBI:18420"/>
    </cofactor>
</comment>
<dbReference type="PANTHER" id="PTHR46470:SF2">
    <property type="entry name" value="GLYCERALDEHYDE 3-PHOSPHATE PHOSPHATASE"/>
    <property type="match status" value="1"/>
</dbReference>
<dbReference type="AlphaFoldDB" id="A0A0C2VKK0"/>
<name>A0A0C2VKK0_9BACL</name>
<keyword evidence="2" id="KW-0479">Metal-binding</keyword>
<evidence type="ECO:0000256" key="1">
    <source>
        <dbReference type="ARBA" id="ARBA00001946"/>
    </source>
</evidence>
<evidence type="ECO:0000313" key="5">
    <source>
        <dbReference type="EMBL" id="KIL49432.1"/>
    </source>
</evidence>
<dbReference type="PATRIC" id="fig|889306.3.peg.903"/>
<dbReference type="RefSeq" id="WP_041086598.1">
    <property type="nucleotide sequence ID" value="NZ_JXRP01000009.1"/>
</dbReference>
<proteinExistence type="predicted"/>